<dbReference type="PROSITE" id="PS00061">
    <property type="entry name" value="ADH_SHORT"/>
    <property type="match status" value="1"/>
</dbReference>
<evidence type="ECO:0000313" key="3">
    <source>
        <dbReference type="EMBL" id="TNC50819.1"/>
    </source>
</evidence>
<dbReference type="PRINTS" id="PR00080">
    <property type="entry name" value="SDRFAMILY"/>
</dbReference>
<dbReference type="EMBL" id="VDFU01000006">
    <property type="protein sequence ID" value="TNC50819.1"/>
    <property type="molecule type" value="Genomic_DNA"/>
</dbReference>
<name>A0A5C4N1T9_9RHOB</name>
<sequence>MRGRFQGQTALITGSSGMGLASALRMAREGARVHLCGIDEQLNEAARQAAGDLAITVDRVDLTQDEGVAAWVRAAGDLHGIDHLVNAAGIQTYGDLETTSPADWDRVMAVNLRAFYTTSHYAWPYLKAKGKGAIIHVSSVQGFANQKNVLGYATTKGAVHAMTRAMAVDCAPHGVRVVSISPGSIRTPLLEYGATQLAGPGGDPEDVIAMFGRAHPVGRIGTSEEVAGLVAWLCSDEGAFVTGTDLRIDGGLTARLGV</sequence>
<dbReference type="AlphaFoldDB" id="A0A5C4N1T9"/>
<reference evidence="3 4" key="1">
    <citation type="submission" date="2019-06" db="EMBL/GenBank/DDBJ databases">
        <title>YIM 131921 draft genome.</title>
        <authorList>
            <person name="Jiang L."/>
        </authorList>
    </citation>
    <scope>NUCLEOTIDE SEQUENCE [LARGE SCALE GENOMIC DNA]</scope>
    <source>
        <strain evidence="3 4">YIM 131921</strain>
    </source>
</reference>
<dbReference type="InterPro" id="IPR051122">
    <property type="entry name" value="SDR_DHRS6-like"/>
</dbReference>
<dbReference type="OrthoDB" id="9792355at2"/>
<proteinExistence type="inferred from homology"/>
<dbReference type="InterPro" id="IPR020904">
    <property type="entry name" value="Sc_DH/Rdtase_CS"/>
</dbReference>
<dbReference type="PRINTS" id="PR00081">
    <property type="entry name" value="GDHRDH"/>
</dbReference>
<dbReference type="Pfam" id="PF13561">
    <property type="entry name" value="adh_short_C2"/>
    <property type="match status" value="1"/>
</dbReference>
<dbReference type="FunFam" id="3.40.50.720:FF:000084">
    <property type="entry name" value="Short-chain dehydrogenase reductase"/>
    <property type="match status" value="1"/>
</dbReference>
<dbReference type="InterPro" id="IPR036291">
    <property type="entry name" value="NAD(P)-bd_dom_sf"/>
</dbReference>
<evidence type="ECO:0000256" key="1">
    <source>
        <dbReference type="ARBA" id="ARBA00006484"/>
    </source>
</evidence>
<dbReference type="RefSeq" id="WP_139076140.1">
    <property type="nucleotide sequence ID" value="NZ_VDFU01000006.1"/>
</dbReference>
<comment type="caution">
    <text evidence="3">The sequence shown here is derived from an EMBL/GenBank/DDBJ whole genome shotgun (WGS) entry which is preliminary data.</text>
</comment>
<dbReference type="Gene3D" id="3.40.50.720">
    <property type="entry name" value="NAD(P)-binding Rossmann-like Domain"/>
    <property type="match status" value="1"/>
</dbReference>
<protein>
    <submittedName>
        <fullName evidence="3">SDR family oxidoreductase</fullName>
    </submittedName>
</protein>
<organism evidence="3 4">
    <name type="scientific">Rubellimicrobium rubrum</name>
    <dbReference type="NCBI Taxonomy" id="2585369"/>
    <lineage>
        <taxon>Bacteria</taxon>
        <taxon>Pseudomonadati</taxon>
        <taxon>Pseudomonadota</taxon>
        <taxon>Alphaproteobacteria</taxon>
        <taxon>Rhodobacterales</taxon>
        <taxon>Roseobacteraceae</taxon>
        <taxon>Rubellimicrobium</taxon>
    </lineage>
</organism>
<dbReference type="GO" id="GO:0016491">
    <property type="term" value="F:oxidoreductase activity"/>
    <property type="evidence" value="ECO:0007669"/>
    <property type="project" value="UniProtKB-KW"/>
</dbReference>
<dbReference type="SUPFAM" id="SSF51735">
    <property type="entry name" value="NAD(P)-binding Rossmann-fold domains"/>
    <property type="match status" value="1"/>
</dbReference>
<gene>
    <name evidence="3" type="ORF">FHG66_07565</name>
</gene>
<keyword evidence="2" id="KW-0560">Oxidoreductase</keyword>
<dbReference type="InterPro" id="IPR002347">
    <property type="entry name" value="SDR_fam"/>
</dbReference>
<dbReference type="CDD" id="cd05233">
    <property type="entry name" value="SDR_c"/>
    <property type="match status" value="1"/>
</dbReference>
<dbReference type="PANTHER" id="PTHR43477:SF1">
    <property type="entry name" value="DIHYDROANTICAPSIN 7-DEHYDROGENASE"/>
    <property type="match status" value="1"/>
</dbReference>
<dbReference type="PANTHER" id="PTHR43477">
    <property type="entry name" value="DIHYDROANTICAPSIN 7-DEHYDROGENASE"/>
    <property type="match status" value="1"/>
</dbReference>
<dbReference type="Proteomes" id="UP000305887">
    <property type="component" value="Unassembled WGS sequence"/>
</dbReference>
<accession>A0A5C4N1T9</accession>
<comment type="similarity">
    <text evidence="1">Belongs to the short-chain dehydrogenases/reductases (SDR) family.</text>
</comment>
<evidence type="ECO:0000313" key="4">
    <source>
        <dbReference type="Proteomes" id="UP000305887"/>
    </source>
</evidence>
<evidence type="ECO:0000256" key="2">
    <source>
        <dbReference type="ARBA" id="ARBA00023002"/>
    </source>
</evidence>
<keyword evidence="4" id="KW-1185">Reference proteome</keyword>